<dbReference type="AlphaFoldDB" id="D6TQ67"/>
<dbReference type="STRING" id="485913.Krac_6945"/>
<evidence type="ECO:0000313" key="1">
    <source>
        <dbReference type="EMBL" id="EFH85715.1"/>
    </source>
</evidence>
<dbReference type="Proteomes" id="UP000004508">
    <property type="component" value="Unassembled WGS sequence"/>
</dbReference>
<organism evidence="1 2">
    <name type="scientific">Ktedonobacter racemifer DSM 44963</name>
    <dbReference type="NCBI Taxonomy" id="485913"/>
    <lineage>
        <taxon>Bacteria</taxon>
        <taxon>Bacillati</taxon>
        <taxon>Chloroflexota</taxon>
        <taxon>Ktedonobacteria</taxon>
        <taxon>Ktedonobacterales</taxon>
        <taxon>Ktedonobacteraceae</taxon>
        <taxon>Ktedonobacter</taxon>
    </lineage>
</organism>
<sequence>MSMQSVDTHPDAERVFIGLIRKAPVERRFRLVQSLTQSTLWANIRSWRERYAGNTEREAAVRFVSFSYGKALAQHVQAALEKQEHWHLQPMDLASVARSVFQACERIEVPCYLGGSIASSLHGMQQVAQDIDPLVELDEQNLSAFLAPLERDFLFEKNSI</sequence>
<protein>
    <submittedName>
        <fullName evidence="1">Uncharacterized protein</fullName>
    </submittedName>
</protein>
<dbReference type="EMBL" id="ADVG01000002">
    <property type="protein sequence ID" value="EFH85715.1"/>
    <property type="molecule type" value="Genomic_DNA"/>
</dbReference>
<evidence type="ECO:0000313" key="2">
    <source>
        <dbReference type="Proteomes" id="UP000004508"/>
    </source>
</evidence>
<dbReference type="RefSeq" id="WP_007909418.1">
    <property type="nucleotide sequence ID" value="NZ_ADVG01000002.1"/>
</dbReference>
<gene>
    <name evidence="1" type="ORF">Krac_6945</name>
</gene>
<comment type="caution">
    <text evidence="1">The sequence shown here is derived from an EMBL/GenBank/DDBJ whole genome shotgun (WGS) entry which is preliminary data.</text>
</comment>
<proteinExistence type="predicted"/>
<dbReference type="InParanoid" id="D6TQ67"/>
<accession>D6TQ67</accession>
<reference evidence="1 2" key="1">
    <citation type="journal article" date="2011" name="Stand. Genomic Sci.">
        <title>Non-contiguous finished genome sequence and contextual data of the filamentous soil bacterium Ktedonobacter racemifer type strain (SOSP1-21).</title>
        <authorList>
            <person name="Chang Y.J."/>
            <person name="Land M."/>
            <person name="Hauser L."/>
            <person name="Chertkov O."/>
            <person name="Del Rio T.G."/>
            <person name="Nolan M."/>
            <person name="Copeland A."/>
            <person name="Tice H."/>
            <person name="Cheng J.F."/>
            <person name="Lucas S."/>
            <person name="Han C."/>
            <person name="Goodwin L."/>
            <person name="Pitluck S."/>
            <person name="Ivanova N."/>
            <person name="Ovchinikova G."/>
            <person name="Pati A."/>
            <person name="Chen A."/>
            <person name="Palaniappan K."/>
            <person name="Mavromatis K."/>
            <person name="Liolios K."/>
            <person name="Brettin T."/>
            <person name="Fiebig A."/>
            <person name="Rohde M."/>
            <person name="Abt B."/>
            <person name="Goker M."/>
            <person name="Detter J.C."/>
            <person name="Woyke T."/>
            <person name="Bristow J."/>
            <person name="Eisen J.A."/>
            <person name="Markowitz V."/>
            <person name="Hugenholtz P."/>
            <person name="Kyrpides N.C."/>
            <person name="Klenk H.P."/>
            <person name="Lapidus A."/>
        </authorList>
    </citation>
    <scope>NUCLEOTIDE SEQUENCE [LARGE SCALE GENOMIC DNA]</scope>
    <source>
        <strain evidence="2">DSM 44963</strain>
    </source>
</reference>
<name>D6TQ67_KTERA</name>
<keyword evidence="2" id="KW-1185">Reference proteome</keyword>
<dbReference type="OrthoDB" id="146765at2"/>